<name>A0A6G0WG98_9STRA</name>
<evidence type="ECO:0000256" key="1">
    <source>
        <dbReference type="SAM" id="MobiDB-lite"/>
    </source>
</evidence>
<comment type="caution">
    <text evidence="2">The sequence shown here is derived from an EMBL/GenBank/DDBJ whole genome shotgun (WGS) entry which is preliminary data.</text>
</comment>
<dbReference type="EMBL" id="VJMJ01000232">
    <property type="protein sequence ID" value="KAF0725827.1"/>
    <property type="molecule type" value="Genomic_DNA"/>
</dbReference>
<reference evidence="2 3" key="1">
    <citation type="submission" date="2019-07" db="EMBL/GenBank/DDBJ databases">
        <title>Genomics analysis of Aphanomyces spp. identifies a new class of oomycete effector associated with host adaptation.</title>
        <authorList>
            <person name="Gaulin E."/>
        </authorList>
    </citation>
    <scope>NUCLEOTIDE SEQUENCE [LARGE SCALE GENOMIC DNA]</scope>
    <source>
        <strain evidence="2 3">ATCC 201684</strain>
    </source>
</reference>
<gene>
    <name evidence="2" type="ORF">Ae201684_015789</name>
</gene>
<sequence>MRSNLAQDSVFGANARLYLRRLILSIVSVRANDTPYRVFPSHNPEQAHRHESRRASRHPSPFPNCRHSKTCNHRDRLADHFVREC</sequence>
<organism evidence="2 3">
    <name type="scientific">Aphanomyces euteiches</name>
    <dbReference type="NCBI Taxonomy" id="100861"/>
    <lineage>
        <taxon>Eukaryota</taxon>
        <taxon>Sar</taxon>
        <taxon>Stramenopiles</taxon>
        <taxon>Oomycota</taxon>
        <taxon>Saprolegniomycetes</taxon>
        <taxon>Saprolegniales</taxon>
        <taxon>Verrucalvaceae</taxon>
        <taxon>Aphanomyces</taxon>
    </lineage>
</organism>
<dbReference type="Proteomes" id="UP000481153">
    <property type="component" value="Unassembled WGS sequence"/>
</dbReference>
<proteinExistence type="predicted"/>
<protein>
    <submittedName>
        <fullName evidence="2">Uncharacterized protein</fullName>
    </submittedName>
</protein>
<accession>A0A6G0WG98</accession>
<keyword evidence="3" id="KW-1185">Reference proteome</keyword>
<feature type="region of interest" description="Disordered" evidence="1">
    <location>
        <begin position="38"/>
        <end position="69"/>
    </location>
</feature>
<evidence type="ECO:0000313" key="2">
    <source>
        <dbReference type="EMBL" id="KAF0725827.1"/>
    </source>
</evidence>
<dbReference type="AlphaFoldDB" id="A0A6G0WG98"/>
<evidence type="ECO:0000313" key="3">
    <source>
        <dbReference type="Proteomes" id="UP000481153"/>
    </source>
</evidence>